<feature type="compositionally biased region" description="Polar residues" evidence="1">
    <location>
        <begin position="317"/>
        <end position="332"/>
    </location>
</feature>
<keyword evidence="3" id="KW-1185">Reference proteome</keyword>
<gene>
    <name evidence="2" type="ORF">N7469_011183</name>
</gene>
<protein>
    <recommendedName>
        <fullName evidence="4">Prenylated Rab acceptor 1</fullName>
    </recommendedName>
</protein>
<dbReference type="OrthoDB" id="63113at2759"/>
<feature type="compositionally biased region" description="Low complexity" evidence="1">
    <location>
        <begin position="204"/>
        <end position="221"/>
    </location>
</feature>
<sequence>MPRWGRPPGARPGRHNRGRGWWDEGARVEEIYSEEEEDEYGRQLIRNGRGGYMRQLEYGGRGPRRRPMDFEDLTEETESVVGGDYDLYDHEDSTVAYAVQLAMRDKEDQLVETALERIRRAQMLGKKNVRLSQPELDALERKRQQTDDPTAARRVRQAGASVNIRPPSKRKSKKPTAPEQVQSHAPYPATPIEPGWTGFGAASGGRPSSSSSAHRPRTPTTQSLRPQQSNSPLRPTYPAAFTERFPSNGRPQSMPMPQPPTYSRPLPDDPSWAPPYYHPMQMHPYTAEQPPYQPQLPSDLRVGPQSRMSYPAGMSPIQAQHRQSPPNDSRSPVGTRYPRNGRHDPDSESEISSDEDATESTSSEEEEEDDEVQIVRVAERPQPPGLQRRVVSGGRSGRGGRQRSSR</sequence>
<comment type="caution">
    <text evidence="2">The sequence shown here is derived from an EMBL/GenBank/DDBJ whole genome shotgun (WGS) entry which is preliminary data.</text>
</comment>
<feature type="compositionally biased region" description="Acidic residues" evidence="1">
    <location>
        <begin position="347"/>
        <end position="372"/>
    </location>
</feature>
<reference evidence="2" key="2">
    <citation type="journal article" date="2023" name="IMA Fungus">
        <title>Comparative genomic study of the Penicillium genus elucidates a diverse pangenome and 15 lateral gene transfer events.</title>
        <authorList>
            <person name="Petersen C."/>
            <person name="Sorensen T."/>
            <person name="Nielsen M.R."/>
            <person name="Sondergaard T.E."/>
            <person name="Sorensen J.L."/>
            <person name="Fitzpatrick D.A."/>
            <person name="Frisvad J.C."/>
            <person name="Nielsen K.L."/>
        </authorList>
    </citation>
    <scope>NUCLEOTIDE SEQUENCE</scope>
    <source>
        <strain evidence="2">IBT 23319</strain>
    </source>
</reference>
<evidence type="ECO:0000313" key="2">
    <source>
        <dbReference type="EMBL" id="KAJ5217558.1"/>
    </source>
</evidence>
<name>A0A9W9NCX1_PENCI</name>
<proteinExistence type="predicted"/>
<feature type="region of interest" description="Disordered" evidence="1">
    <location>
        <begin position="126"/>
        <end position="406"/>
    </location>
</feature>
<dbReference type="Proteomes" id="UP001147733">
    <property type="component" value="Unassembled WGS sequence"/>
</dbReference>
<dbReference type="EMBL" id="JAPQKT010000010">
    <property type="protein sequence ID" value="KAJ5217558.1"/>
    <property type="molecule type" value="Genomic_DNA"/>
</dbReference>
<evidence type="ECO:0000313" key="3">
    <source>
        <dbReference type="Proteomes" id="UP001147733"/>
    </source>
</evidence>
<dbReference type="RefSeq" id="XP_056495152.1">
    <property type="nucleotide sequence ID" value="XM_056650088.1"/>
</dbReference>
<dbReference type="GeneID" id="81389255"/>
<evidence type="ECO:0000256" key="1">
    <source>
        <dbReference type="SAM" id="MobiDB-lite"/>
    </source>
</evidence>
<evidence type="ECO:0008006" key="4">
    <source>
        <dbReference type="Google" id="ProtNLM"/>
    </source>
</evidence>
<feature type="compositionally biased region" description="Polar residues" evidence="1">
    <location>
        <begin position="222"/>
        <end position="233"/>
    </location>
</feature>
<feature type="region of interest" description="Disordered" evidence="1">
    <location>
        <begin position="1"/>
        <end position="20"/>
    </location>
</feature>
<organism evidence="2 3">
    <name type="scientific">Penicillium citrinum</name>
    <dbReference type="NCBI Taxonomy" id="5077"/>
    <lineage>
        <taxon>Eukaryota</taxon>
        <taxon>Fungi</taxon>
        <taxon>Dikarya</taxon>
        <taxon>Ascomycota</taxon>
        <taxon>Pezizomycotina</taxon>
        <taxon>Eurotiomycetes</taxon>
        <taxon>Eurotiomycetidae</taxon>
        <taxon>Eurotiales</taxon>
        <taxon>Aspergillaceae</taxon>
        <taxon>Penicillium</taxon>
    </lineage>
</organism>
<accession>A0A9W9NCX1</accession>
<reference evidence="2" key="1">
    <citation type="submission" date="2022-11" db="EMBL/GenBank/DDBJ databases">
        <authorList>
            <person name="Petersen C."/>
        </authorList>
    </citation>
    <scope>NUCLEOTIDE SEQUENCE</scope>
    <source>
        <strain evidence="2">IBT 23319</strain>
    </source>
</reference>
<dbReference type="AlphaFoldDB" id="A0A9W9NCX1"/>